<dbReference type="RefSeq" id="XP_014161155.1">
    <property type="nucleotide sequence ID" value="XM_014305680.1"/>
</dbReference>
<gene>
    <name evidence="2" type="ORF">SARC_00639</name>
</gene>
<evidence type="ECO:0000313" key="3">
    <source>
        <dbReference type="Proteomes" id="UP000054560"/>
    </source>
</evidence>
<name>A0A0L0GG42_9EUKA</name>
<evidence type="ECO:0000313" key="2">
    <source>
        <dbReference type="EMBL" id="KNC87253.1"/>
    </source>
</evidence>
<dbReference type="AlphaFoldDB" id="A0A0L0GG42"/>
<organism evidence="2 3">
    <name type="scientific">Sphaeroforma arctica JP610</name>
    <dbReference type="NCBI Taxonomy" id="667725"/>
    <lineage>
        <taxon>Eukaryota</taxon>
        <taxon>Ichthyosporea</taxon>
        <taxon>Ichthyophonida</taxon>
        <taxon>Sphaeroforma</taxon>
    </lineage>
</organism>
<sequence length="105" mass="11602">MKYAFWAHVGCPQAWPRGIPLGGYPASIRLSVRPFTRPSDTETINPDRSSTQTSGSNSPVQTNTVGHTGVDAEADTERFDRLCALLQEELQHDIDRLVHRPVADS</sequence>
<accession>A0A0L0GG42</accession>
<dbReference type="GeneID" id="25901143"/>
<dbReference type="EMBL" id="KQ241617">
    <property type="protein sequence ID" value="KNC87253.1"/>
    <property type="molecule type" value="Genomic_DNA"/>
</dbReference>
<proteinExistence type="predicted"/>
<protein>
    <submittedName>
        <fullName evidence="2">Uncharacterized protein</fullName>
    </submittedName>
</protein>
<dbReference type="Proteomes" id="UP000054560">
    <property type="component" value="Unassembled WGS sequence"/>
</dbReference>
<evidence type="ECO:0000256" key="1">
    <source>
        <dbReference type="SAM" id="MobiDB-lite"/>
    </source>
</evidence>
<keyword evidence="3" id="KW-1185">Reference proteome</keyword>
<feature type="compositionally biased region" description="Polar residues" evidence="1">
    <location>
        <begin position="41"/>
        <end position="66"/>
    </location>
</feature>
<feature type="region of interest" description="Disordered" evidence="1">
    <location>
        <begin position="35"/>
        <end position="73"/>
    </location>
</feature>
<reference evidence="2 3" key="1">
    <citation type="submission" date="2011-02" db="EMBL/GenBank/DDBJ databases">
        <title>The Genome Sequence of Sphaeroforma arctica JP610.</title>
        <authorList>
            <consortium name="The Broad Institute Genome Sequencing Platform"/>
            <person name="Russ C."/>
            <person name="Cuomo C."/>
            <person name="Young S.K."/>
            <person name="Zeng Q."/>
            <person name="Gargeya S."/>
            <person name="Alvarado L."/>
            <person name="Berlin A."/>
            <person name="Chapman S.B."/>
            <person name="Chen Z."/>
            <person name="Freedman E."/>
            <person name="Gellesch M."/>
            <person name="Goldberg J."/>
            <person name="Griggs A."/>
            <person name="Gujja S."/>
            <person name="Heilman E."/>
            <person name="Heiman D."/>
            <person name="Howarth C."/>
            <person name="Mehta T."/>
            <person name="Neiman D."/>
            <person name="Pearson M."/>
            <person name="Roberts A."/>
            <person name="Saif S."/>
            <person name="Shea T."/>
            <person name="Shenoy N."/>
            <person name="Sisk P."/>
            <person name="Stolte C."/>
            <person name="Sykes S."/>
            <person name="White J."/>
            <person name="Yandava C."/>
            <person name="Burger G."/>
            <person name="Gray M.W."/>
            <person name="Holland P.W.H."/>
            <person name="King N."/>
            <person name="Lang F.B.F."/>
            <person name="Roger A.J."/>
            <person name="Ruiz-Trillo I."/>
            <person name="Haas B."/>
            <person name="Nusbaum C."/>
            <person name="Birren B."/>
        </authorList>
    </citation>
    <scope>NUCLEOTIDE SEQUENCE [LARGE SCALE GENOMIC DNA]</scope>
    <source>
        <strain evidence="2 3">JP610</strain>
    </source>
</reference>